<comment type="caution">
    <text evidence="1">The sequence shown here is derived from an EMBL/GenBank/DDBJ whole genome shotgun (WGS) entry which is preliminary data.</text>
</comment>
<accession>A0ACB9T701</accession>
<evidence type="ECO:0000313" key="2">
    <source>
        <dbReference type="Proteomes" id="UP001056778"/>
    </source>
</evidence>
<keyword evidence="2" id="KW-1185">Reference proteome</keyword>
<dbReference type="Proteomes" id="UP001056778">
    <property type="component" value="Chromosome 4"/>
</dbReference>
<dbReference type="EMBL" id="CM043018">
    <property type="protein sequence ID" value="KAI4462566.1"/>
    <property type="molecule type" value="Genomic_DNA"/>
</dbReference>
<name>A0ACB9T701_HOLOL</name>
<reference evidence="1" key="1">
    <citation type="submission" date="2022-04" db="EMBL/GenBank/DDBJ databases">
        <title>Chromosome-scale genome assembly of Holotrichia oblita Faldermann.</title>
        <authorList>
            <person name="Rongchong L."/>
        </authorList>
    </citation>
    <scope>NUCLEOTIDE SEQUENCE</scope>
    <source>
        <strain evidence="1">81SQS9</strain>
    </source>
</reference>
<sequence length="402" mass="45954">MTDSDSVKLFCTEWLLQSDCSRGSNCIFIHANMRDVTLCDALTDEEVFVKGSYNQGWQKKFKNKRGRPQRHFNTKQNTNRDNNTSNRYNTRNNARLQKQNEANAPSTSTNQHVSPNASSSSTGACKKIKNNNKKYPQHLFTSNTSESEDENSKNLPNLQHSMPKDWINSCEFVPKSAKNSLSNNEKDKSGCNLVEAATKHVPTKEKKDSEAAGALADPQEKVCGICFEEILKKTPYERRFGILPNCNHCFCLSCIRKWRQAKQFENNIIRACPECRVTSDFVCPSSYWVETESAKQDLINNYKQALSKKDCKYFRKGNGSCPFGNKCFYLHALSNGTKVDVGPPPSQRFENDLAYEMSLIHNLVLLEYFDNDILNYSSSDDDDDDDLFDYMFWDSDDDLCLF</sequence>
<proteinExistence type="predicted"/>
<protein>
    <submittedName>
        <fullName evidence="1">Makorin-related</fullName>
    </submittedName>
</protein>
<gene>
    <name evidence="1" type="ORF">MML48_4g00008398</name>
</gene>
<organism evidence="1 2">
    <name type="scientific">Holotrichia oblita</name>
    <name type="common">Chafer beetle</name>
    <dbReference type="NCBI Taxonomy" id="644536"/>
    <lineage>
        <taxon>Eukaryota</taxon>
        <taxon>Metazoa</taxon>
        <taxon>Ecdysozoa</taxon>
        <taxon>Arthropoda</taxon>
        <taxon>Hexapoda</taxon>
        <taxon>Insecta</taxon>
        <taxon>Pterygota</taxon>
        <taxon>Neoptera</taxon>
        <taxon>Endopterygota</taxon>
        <taxon>Coleoptera</taxon>
        <taxon>Polyphaga</taxon>
        <taxon>Scarabaeiformia</taxon>
        <taxon>Scarabaeidae</taxon>
        <taxon>Melolonthinae</taxon>
        <taxon>Holotrichia</taxon>
    </lineage>
</organism>
<evidence type="ECO:0000313" key="1">
    <source>
        <dbReference type="EMBL" id="KAI4462566.1"/>
    </source>
</evidence>